<sequence length="59" mass="6688">MRRHTALTDPITEWMNGDLARRTASIHMPGMLEITMNNIVNVFGYLGWCLEMLSVNAHG</sequence>
<reference evidence="1" key="2">
    <citation type="submission" date="2020-09" db="EMBL/GenBank/DDBJ databases">
        <authorList>
            <person name="Sun Q."/>
            <person name="Zhou Y."/>
        </authorList>
    </citation>
    <scope>NUCLEOTIDE SEQUENCE</scope>
    <source>
        <strain evidence="1">CGMCC 1.12987</strain>
    </source>
</reference>
<comment type="caution">
    <text evidence="1">The sequence shown here is derived from an EMBL/GenBank/DDBJ whole genome shotgun (WGS) entry which is preliminary data.</text>
</comment>
<protein>
    <submittedName>
        <fullName evidence="1">Uncharacterized protein</fullName>
    </submittedName>
</protein>
<accession>A0A917CNN4</accession>
<evidence type="ECO:0000313" key="1">
    <source>
        <dbReference type="EMBL" id="GGF92134.1"/>
    </source>
</evidence>
<gene>
    <name evidence="1" type="ORF">GCM10010916_06870</name>
</gene>
<name>A0A917CNN4_9BACL</name>
<proteinExistence type="predicted"/>
<dbReference type="EMBL" id="BMGR01000002">
    <property type="protein sequence ID" value="GGF92134.1"/>
    <property type="molecule type" value="Genomic_DNA"/>
</dbReference>
<reference evidence="1" key="1">
    <citation type="journal article" date="2014" name="Int. J. Syst. Evol. Microbiol.">
        <title>Complete genome sequence of Corynebacterium casei LMG S-19264T (=DSM 44701T), isolated from a smear-ripened cheese.</title>
        <authorList>
            <consortium name="US DOE Joint Genome Institute (JGI-PGF)"/>
            <person name="Walter F."/>
            <person name="Albersmeier A."/>
            <person name="Kalinowski J."/>
            <person name="Ruckert C."/>
        </authorList>
    </citation>
    <scope>NUCLEOTIDE SEQUENCE</scope>
    <source>
        <strain evidence="1">CGMCC 1.12987</strain>
    </source>
</reference>
<evidence type="ECO:0000313" key="2">
    <source>
        <dbReference type="Proteomes" id="UP000644756"/>
    </source>
</evidence>
<dbReference type="Proteomes" id="UP000644756">
    <property type="component" value="Unassembled WGS sequence"/>
</dbReference>
<keyword evidence="2" id="KW-1185">Reference proteome</keyword>
<organism evidence="1 2">
    <name type="scientific">Paenibacillus abyssi</name>
    <dbReference type="NCBI Taxonomy" id="1340531"/>
    <lineage>
        <taxon>Bacteria</taxon>
        <taxon>Bacillati</taxon>
        <taxon>Bacillota</taxon>
        <taxon>Bacilli</taxon>
        <taxon>Bacillales</taxon>
        <taxon>Paenibacillaceae</taxon>
        <taxon>Paenibacillus</taxon>
    </lineage>
</organism>
<dbReference type="AlphaFoldDB" id="A0A917CNN4"/>